<gene>
    <name evidence="2" type="ORF">SteCoe_766</name>
</gene>
<reference evidence="2 3" key="1">
    <citation type="submission" date="2016-11" db="EMBL/GenBank/DDBJ databases">
        <title>The macronuclear genome of Stentor coeruleus: a giant cell with tiny introns.</title>
        <authorList>
            <person name="Slabodnick M."/>
            <person name="Ruby J.G."/>
            <person name="Reiff S.B."/>
            <person name="Swart E.C."/>
            <person name="Gosai S."/>
            <person name="Prabakaran S."/>
            <person name="Witkowska E."/>
            <person name="Larue G.E."/>
            <person name="Fisher S."/>
            <person name="Freeman R.M."/>
            <person name="Gunawardena J."/>
            <person name="Chu W."/>
            <person name="Stover N.A."/>
            <person name="Gregory B.D."/>
            <person name="Nowacki M."/>
            <person name="Derisi J."/>
            <person name="Roy S.W."/>
            <person name="Marshall W.F."/>
            <person name="Sood P."/>
        </authorList>
    </citation>
    <scope>NUCLEOTIDE SEQUENCE [LARGE SCALE GENOMIC DNA]</scope>
    <source>
        <strain evidence="2">WM001</strain>
    </source>
</reference>
<evidence type="ECO:0000313" key="3">
    <source>
        <dbReference type="Proteomes" id="UP000187209"/>
    </source>
</evidence>
<proteinExistence type="predicted"/>
<dbReference type="PANTHER" id="PTHR47939">
    <property type="entry name" value="MEMBRANE-ASSOCIATED SALT-INDUCIBLE PROTEIN-LIKE"/>
    <property type="match status" value="1"/>
</dbReference>
<dbReference type="Gene3D" id="1.25.40.10">
    <property type="entry name" value="Tetratricopeptide repeat domain"/>
    <property type="match status" value="1"/>
</dbReference>
<name>A0A1R2D361_9CILI</name>
<organism evidence="2 3">
    <name type="scientific">Stentor coeruleus</name>
    <dbReference type="NCBI Taxonomy" id="5963"/>
    <lineage>
        <taxon>Eukaryota</taxon>
        <taxon>Sar</taxon>
        <taxon>Alveolata</taxon>
        <taxon>Ciliophora</taxon>
        <taxon>Postciliodesmatophora</taxon>
        <taxon>Heterotrichea</taxon>
        <taxon>Heterotrichida</taxon>
        <taxon>Stentoridae</taxon>
        <taxon>Stentor</taxon>
    </lineage>
</organism>
<dbReference type="AlphaFoldDB" id="A0A1R2D361"/>
<comment type="caution">
    <text evidence="2">The sequence shown here is derived from an EMBL/GenBank/DDBJ whole genome shotgun (WGS) entry which is preliminary data.</text>
</comment>
<dbReference type="PANTHER" id="PTHR47939:SF13">
    <property type="entry name" value="OS03G0201400 PROTEIN"/>
    <property type="match status" value="1"/>
</dbReference>
<evidence type="ECO:0008006" key="4">
    <source>
        <dbReference type="Google" id="ProtNLM"/>
    </source>
</evidence>
<protein>
    <recommendedName>
        <fullName evidence="4">Pentacotripeptide-repeat region of PRORP domain-containing protein</fullName>
    </recommendedName>
</protein>
<dbReference type="InterPro" id="IPR050667">
    <property type="entry name" value="PPR-containing_protein"/>
</dbReference>
<keyword evidence="1" id="KW-0677">Repeat</keyword>
<dbReference type="EMBL" id="MPUH01000008">
    <property type="protein sequence ID" value="OMJ95704.1"/>
    <property type="molecule type" value="Genomic_DNA"/>
</dbReference>
<accession>A0A1R2D361</accession>
<sequence length="367" mass="42005">MSVRSRINELIDSKNLSDAIKTIELRHTDITTADVLSVHHLIQKLIDAKEPLQILHVLSYLRKSPVFLSSGDFSSVIKSLIRLNSIEATKQFLLESMETKHISECQVLLAFIEGSIDCGSLDNAFEIINHMNKIKIPLNERSWESILSWFSKKDAIVHAAGCLKIMSLPELKSKRIWEDFIASCVRSKNQLLAIETVHEISIKSDKSLSFLIWNLLLKKVVDDSDVPSFEICKILDKAIELGIIIESDILSQSLIRLVIAEEQDKVVPYLKNMKNSVSPFVVSRLISKLIDMNLPREALEISNLVVLENFGPQVTVDMLEITNEKLKWILKHQQMQMIKFMKRKKEIEETNKVEQVPDIDDEEFVFL</sequence>
<keyword evidence="3" id="KW-1185">Reference proteome</keyword>
<dbReference type="OrthoDB" id="320986at2759"/>
<evidence type="ECO:0000256" key="1">
    <source>
        <dbReference type="ARBA" id="ARBA00022737"/>
    </source>
</evidence>
<evidence type="ECO:0000313" key="2">
    <source>
        <dbReference type="EMBL" id="OMJ95704.1"/>
    </source>
</evidence>
<dbReference type="Proteomes" id="UP000187209">
    <property type="component" value="Unassembled WGS sequence"/>
</dbReference>
<dbReference type="InterPro" id="IPR011990">
    <property type="entry name" value="TPR-like_helical_dom_sf"/>
</dbReference>